<accession>A0A0A9EC27</accession>
<evidence type="ECO:0000313" key="1">
    <source>
        <dbReference type="EMBL" id="JAD96583.1"/>
    </source>
</evidence>
<protein>
    <submittedName>
        <fullName evidence="1">Uncharacterized protein</fullName>
    </submittedName>
</protein>
<dbReference type="EMBL" id="GBRH01201312">
    <property type="protein sequence ID" value="JAD96583.1"/>
    <property type="molecule type" value="Transcribed_RNA"/>
</dbReference>
<organism evidence="1">
    <name type="scientific">Arundo donax</name>
    <name type="common">Giant reed</name>
    <name type="synonym">Donax arundinaceus</name>
    <dbReference type="NCBI Taxonomy" id="35708"/>
    <lineage>
        <taxon>Eukaryota</taxon>
        <taxon>Viridiplantae</taxon>
        <taxon>Streptophyta</taxon>
        <taxon>Embryophyta</taxon>
        <taxon>Tracheophyta</taxon>
        <taxon>Spermatophyta</taxon>
        <taxon>Magnoliopsida</taxon>
        <taxon>Liliopsida</taxon>
        <taxon>Poales</taxon>
        <taxon>Poaceae</taxon>
        <taxon>PACMAD clade</taxon>
        <taxon>Arundinoideae</taxon>
        <taxon>Arundineae</taxon>
        <taxon>Arundo</taxon>
    </lineage>
</organism>
<sequence length="77" mass="9156">MALQLWVCCAYKMDSHRVTVRHFSRNMIFLCWDLLFLELKFLFCTAFQSFSVEFCPRGCNRAGIFFGCSWFQYGCLN</sequence>
<proteinExistence type="predicted"/>
<name>A0A0A9EC27_ARUDO</name>
<dbReference type="AlphaFoldDB" id="A0A0A9EC27"/>
<reference evidence="1" key="1">
    <citation type="submission" date="2014-09" db="EMBL/GenBank/DDBJ databases">
        <authorList>
            <person name="Magalhaes I.L.F."/>
            <person name="Oliveira U."/>
            <person name="Santos F.R."/>
            <person name="Vidigal T.H.D.A."/>
            <person name="Brescovit A.D."/>
            <person name="Santos A.J."/>
        </authorList>
    </citation>
    <scope>NUCLEOTIDE SEQUENCE</scope>
    <source>
        <tissue evidence="1">Shoot tissue taken approximately 20 cm above the soil surface</tissue>
    </source>
</reference>
<reference evidence="1" key="2">
    <citation type="journal article" date="2015" name="Data Brief">
        <title>Shoot transcriptome of the giant reed, Arundo donax.</title>
        <authorList>
            <person name="Barrero R.A."/>
            <person name="Guerrero F.D."/>
            <person name="Moolhuijzen P."/>
            <person name="Goolsby J.A."/>
            <person name="Tidwell J."/>
            <person name="Bellgard S.E."/>
            <person name="Bellgard M.I."/>
        </authorList>
    </citation>
    <scope>NUCLEOTIDE SEQUENCE</scope>
    <source>
        <tissue evidence="1">Shoot tissue taken approximately 20 cm above the soil surface</tissue>
    </source>
</reference>